<keyword evidence="3" id="KW-0808">Transferase</keyword>
<gene>
    <name evidence="12" type="ORF">ROHU_001060</name>
    <name evidence="11" type="ORF">ROHU_004048</name>
</gene>
<keyword evidence="5" id="KW-0540">Nuclease</keyword>
<evidence type="ECO:0000259" key="10">
    <source>
        <dbReference type="PROSITE" id="PS50994"/>
    </source>
</evidence>
<dbReference type="EMBL" id="QBIY01004799">
    <property type="protein sequence ID" value="RXN38492.1"/>
    <property type="molecule type" value="Genomic_DNA"/>
</dbReference>
<keyword evidence="13" id="KW-1185">Reference proteome</keyword>
<dbReference type="PROSITE" id="PS50994">
    <property type="entry name" value="INTEGRASE"/>
    <property type="match status" value="1"/>
</dbReference>
<evidence type="ECO:0000256" key="8">
    <source>
        <dbReference type="ARBA" id="ARBA00022918"/>
    </source>
</evidence>
<reference evidence="11 13" key="1">
    <citation type="submission" date="2018-03" db="EMBL/GenBank/DDBJ databases">
        <title>Draft genome sequence of Rohu Carp (Labeo rohita).</title>
        <authorList>
            <person name="Das P."/>
            <person name="Kushwaha B."/>
            <person name="Joshi C.G."/>
            <person name="Kumar D."/>
            <person name="Nagpure N.S."/>
            <person name="Sahoo L."/>
            <person name="Das S.P."/>
            <person name="Bit A."/>
            <person name="Patnaik S."/>
            <person name="Meher P.K."/>
            <person name="Jayasankar P."/>
            <person name="Koringa P.G."/>
            <person name="Patel N.V."/>
            <person name="Hinsu A.T."/>
            <person name="Kumar R."/>
            <person name="Pandey M."/>
            <person name="Agarwal S."/>
            <person name="Srivastava S."/>
            <person name="Singh M."/>
            <person name="Iquebal M.A."/>
            <person name="Jaiswal S."/>
            <person name="Angadi U.B."/>
            <person name="Kumar N."/>
            <person name="Raza M."/>
            <person name="Shah T.M."/>
            <person name="Rai A."/>
            <person name="Jena J.K."/>
        </authorList>
    </citation>
    <scope>NUCLEOTIDE SEQUENCE [LARGE SCALE GENOMIC DNA]</scope>
    <source>
        <strain evidence="11">DASCIFA01</strain>
        <tissue evidence="11">Testis</tissue>
    </source>
</reference>
<dbReference type="FunFam" id="3.10.20.370:FF:000001">
    <property type="entry name" value="Retrovirus-related Pol polyprotein from transposon 17.6-like protein"/>
    <property type="match status" value="1"/>
</dbReference>
<keyword evidence="6" id="KW-0255">Endonuclease</keyword>
<dbReference type="InterPro" id="IPR036397">
    <property type="entry name" value="RNaseH_sf"/>
</dbReference>
<dbReference type="InterPro" id="IPR012337">
    <property type="entry name" value="RNaseH-like_sf"/>
</dbReference>
<dbReference type="EMBL" id="QBIY01011193">
    <property type="protein sequence ID" value="RXN34377.1"/>
    <property type="molecule type" value="Genomic_DNA"/>
</dbReference>
<dbReference type="CDD" id="cd09274">
    <property type="entry name" value="RNase_HI_RT_Ty3"/>
    <property type="match status" value="1"/>
</dbReference>
<dbReference type="Gene3D" id="3.10.20.370">
    <property type="match status" value="1"/>
</dbReference>
<organism evidence="11 13">
    <name type="scientific">Labeo rohita</name>
    <name type="common">Indian major carp</name>
    <name type="synonym">Cyprinus rohita</name>
    <dbReference type="NCBI Taxonomy" id="84645"/>
    <lineage>
        <taxon>Eukaryota</taxon>
        <taxon>Metazoa</taxon>
        <taxon>Chordata</taxon>
        <taxon>Craniata</taxon>
        <taxon>Vertebrata</taxon>
        <taxon>Euteleostomi</taxon>
        <taxon>Actinopterygii</taxon>
        <taxon>Neopterygii</taxon>
        <taxon>Teleostei</taxon>
        <taxon>Ostariophysi</taxon>
        <taxon>Cypriniformes</taxon>
        <taxon>Cyprinidae</taxon>
        <taxon>Labeoninae</taxon>
        <taxon>Labeonini</taxon>
        <taxon>Labeo</taxon>
    </lineage>
</organism>
<dbReference type="Pfam" id="PF17921">
    <property type="entry name" value="Integrase_H2C2"/>
    <property type="match status" value="1"/>
</dbReference>
<name>A0A498NS68_LABRO</name>
<protein>
    <recommendedName>
        <fullName evidence="9">Gypsy retrotransposon integrase-like protein 1</fullName>
        <ecNumber evidence="2">3.1.26.4</ecNumber>
    </recommendedName>
</protein>
<dbReference type="Gene3D" id="3.30.70.270">
    <property type="match status" value="3"/>
</dbReference>
<dbReference type="STRING" id="84645.A0A498NS68"/>
<dbReference type="PANTHER" id="PTHR37984">
    <property type="entry name" value="PROTEIN CBG26694"/>
    <property type="match status" value="1"/>
</dbReference>
<dbReference type="InterPro" id="IPR001584">
    <property type="entry name" value="Integrase_cat-core"/>
</dbReference>
<dbReference type="InterPro" id="IPR000477">
    <property type="entry name" value="RT_dom"/>
</dbReference>
<dbReference type="Gene3D" id="3.30.420.10">
    <property type="entry name" value="Ribonuclease H-like superfamily/Ribonuclease H"/>
    <property type="match status" value="1"/>
</dbReference>
<proteinExistence type="inferred from homology"/>
<keyword evidence="4" id="KW-0548">Nucleotidyltransferase</keyword>
<evidence type="ECO:0000256" key="3">
    <source>
        <dbReference type="ARBA" id="ARBA00022679"/>
    </source>
</evidence>
<dbReference type="Proteomes" id="UP000290572">
    <property type="component" value="Unassembled WGS sequence"/>
</dbReference>
<dbReference type="SUPFAM" id="SSF53098">
    <property type="entry name" value="Ribonuclease H-like"/>
    <property type="match status" value="1"/>
</dbReference>
<dbReference type="InterPro" id="IPR041588">
    <property type="entry name" value="Integrase_H2C2"/>
</dbReference>
<evidence type="ECO:0000256" key="5">
    <source>
        <dbReference type="ARBA" id="ARBA00022722"/>
    </source>
</evidence>
<dbReference type="Pfam" id="PF00665">
    <property type="entry name" value="rve"/>
    <property type="match status" value="1"/>
</dbReference>
<dbReference type="Gene3D" id="3.10.10.10">
    <property type="entry name" value="HIV Type 1 Reverse Transcriptase, subunit A, domain 1"/>
    <property type="match status" value="1"/>
</dbReference>
<comment type="caution">
    <text evidence="11">The sequence shown here is derived from an EMBL/GenBank/DDBJ whole genome shotgun (WGS) entry which is preliminary data.</text>
</comment>
<dbReference type="FunFam" id="1.10.340.70:FF:000003">
    <property type="entry name" value="Protein CBG25708"/>
    <property type="match status" value="1"/>
</dbReference>
<dbReference type="InterPro" id="IPR050951">
    <property type="entry name" value="Retrovirus_Pol_polyprotein"/>
</dbReference>
<dbReference type="FunFam" id="3.30.70.270:FF:000026">
    <property type="entry name" value="Transposon Ty3-G Gag-Pol polyprotein"/>
    <property type="match status" value="1"/>
</dbReference>
<dbReference type="Pfam" id="PF00078">
    <property type="entry name" value="RVT_1"/>
    <property type="match status" value="1"/>
</dbReference>
<dbReference type="AlphaFoldDB" id="A0A498NS68"/>
<evidence type="ECO:0000313" key="11">
    <source>
        <dbReference type="EMBL" id="RXN34377.1"/>
    </source>
</evidence>
<keyword evidence="8" id="KW-0695">RNA-directed DNA polymerase</keyword>
<dbReference type="CDD" id="cd01647">
    <property type="entry name" value="RT_LTR"/>
    <property type="match status" value="1"/>
</dbReference>
<dbReference type="FunFam" id="3.30.420.10:FF:000063">
    <property type="entry name" value="Retrovirus-related Pol polyprotein from transposon 297-like Protein"/>
    <property type="match status" value="1"/>
</dbReference>
<dbReference type="InterPro" id="IPR041373">
    <property type="entry name" value="RT_RNaseH"/>
</dbReference>
<dbReference type="GO" id="GO:0015074">
    <property type="term" value="P:DNA integration"/>
    <property type="evidence" value="ECO:0007669"/>
    <property type="project" value="InterPro"/>
</dbReference>
<dbReference type="GO" id="GO:0004523">
    <property type="term" value="F:RNA-DNA hybrid ribonuclease activity"/>
    <property type="evidence" value="ECO:0007669"/>
    <property type="project" value="UniProtKB-EC"/>
</dbReference>
<evidence type="ECO:0000313" key="12">
    <source>
        <dbReference type="EMBL" id="RXN38492.1"/>
    </source>
</evidence>
<dbReference type="SUPFAM" id="SSF56672">
    <property type="entry name" value="DNA/RNA polymerases"/>
    <property type="match status" value="1"/>
</dbReference>
<comment type="similarity">
    <text evidence="1">Belongs to the beta type-B retroviral polymerase family. HERV class-II K(HML-2) pol subfamily.</text>
</comment>
<dbReference type="GO" id="GO:0003964">
    <property type="term" value="F:RNA-directed DNA polymerase activity"/>
    <property type="evidence" value="ECO:0007669"/>
    <property type="project" value="UniProtKB-KW"/>
</dbReference>
<dbReference type="Pfam" id="PF17917">
    <property type="entry name" value="RT_RNaseH"/>
    <property type="match status" value="1"/>
</dbReference>
<evidence type="ECO:0000256" key="7">
    <source>
        <dbReference type="ARBA" id="ARBA00022801"/>
    </source>
</evidence>
<dbReference type="InterPro" id="IPR043502">
    <property type="entry name" value="DNA/RNA_pol_sf"/>
</dbReference>
<dbReference type="InterPro" id="IPR043128">
    <property type="entry name" value="Rev_trsase/Diguanyl_cyclase"/>
</dbReference>
<dbReference type="FunFam" id="3.10.10.10:FF:000003">
    <property type="entry name" value="Retrovirus-related Pol polyprotein from transposon 297-like Protein"/>
    <property type="match status" value="1"/>
</dbReference>
<evidence type="ECO:0000256" key="2">
    <source>
        <dbReference type="ARBA" id="ARBA00012180"/>
    </source>
</evidence>
<evidence type="ECO:0000256" key="1">
    <source>
        <dbReference type="ARBA" id="ARBA00010879"/>
    </source>
</evidence>
<evidence type="ECO:0000256" key="4">
    <source>
        <dbReference type="ARBA" id="ARBA00022695"/>
    </source>
</evidence>
<sequence length="799" mass="90823">MQHTQKKLTGYGGQQLSVKGTCQLHCKYKKNAIPLDFFIVDTQSPPVLGLKACIDLDMIKLVLSVSSPESDAESVLDEFADVFTGIGLFPGECNIHLDPSATPIVHPPRRVPFALRDRLREELDSMEDQGIIKKVTEPTDWVNALCVVEKPKTGKLRVCLDPRDLNKAIKRPHYPLPTLEDITPKLAGARYFSDVFQQKIDEIYEGLPGVVAIVDDILVYGKTKEEHDRNLRTMLERSREKGVRLNPEKRTVCVPKVSYFGHRLTPDGIKPDPQKVAAIKEMTPPKDRAELETILGMVNYLAKFAPSLSDINAPLRQLLRQDSEFLWDKQHDVAFQKMKDIITREPGPVLAFFDTSKNLTLQVDASKYGLGAVLFQEGKPLAYASKSLTDTEINYAQIEKELLAILWGCKRFHQYVYGRHITVESDHKPLEAIIRKPLSAAPPRLQRMILQLQKYSFTIVHVPGKNIPVADTLSRKSMPCLDENFSEGMDVQVHTVLSALPVSDAKLSSIRKETERDVQMSTLRRVIKEGWPNERKRCPTATLEYWNYRDELSEMDGMVFKGEKIVIPTLLREEMLQRIHSGHMGIEKSKQRARDILFWPGMSKQIASMVEQCSVCLERRMSNAKEPLISHPIPNRPWQTVGTDLFTWNNEDYIVVVDYYSRYLDLEKLKSTTAAAVILKLKKIFASHGIPEKVISDNGPQFSSKDFESFAHAWDFVHVTSSPRYPQSNGLSEKAVQIAKSLMDKAKADRKDPYISLLEYRNTPVDGFRWFQITGPALHYSHHQPTATAKNCLWKRCSC</sequence>
<evidence type="ECO:0000256" key="6">
    <source>
        <dbReference type="ARBA" id="ARBA00022759"/>
    </source>
</evidence>
<dbReference type="FunFam" id="3.30.70.270:FF:000003">
    <property type="entry name" value="Transposon Ty3-G Gag-Pol polyprotein"/>
    <property type="match status" value="1"/>
</dbReference>
<feature type="domain" description="Integrase catalytic" evidence="10">
    <location>
        <begin position="630"/>
        <end position="793"/>
    </location>
</feature>
<accession>A0A498NS68</accession>
<evidence type="ECO:0000313" key="13">
    <source>
        <dbReference type="Proteomes" id="UP000290572"/>
    </source>
</evidence>
<keyword evidence="7" id="KW-0378">Hydrolase</keyword>
<evidence type="ECO:0000256" key="9">
    <source>
        <dbReference type="ARBA" id="ARBA00039658"/>
    </source>
</evidence>
<dbReference type="EC" id="3.1.26.4" evidence="2"/>
<dbReference type="Gene3D" id="1.10.340.70">
    <property type="match status" value="1"/>
</dbReference>
<dbReference type="GO" id="GO:0003676">
    <property type="term" value="F:nucleic acid binding"/>
    <property type="evidence" value="ECO:0007669"/>
    <property type="project" value="InterPro"/>
</dbReference>
<dbReference type="PANTHER" id="PTHR37984:SF7">
    <property type="entry name" value="INTEGRASE CATALYTIC DOMAIN-CONTAINING PROTEIN"/>
    <property type="match status" value="1"/>
</dbReference>